<reference evidence="3" key="1">
    <citation type="submission" date="2014-12" db="EMBL/GenBank/DDBJ databases">
        <title>Insight into the proteome of Arion vulgaris.</title>
        <authorList>
            <person name="Aradska J."/>
            <person name="Bulat T."/>
            <person name="Smidak R."/>
            <person name="Sarate P."/>
            <person name="Gangsoo J."/>
            <person name="Sialana F."/>
            <person name="Bilban M."/>
            <person name="Lubec G."/>
        </authorList>
    </citation>
    <scope>NUCLEOTIDE SEQUENCE</scope>
    <source>
        <tissue evidence="3">Skin</tissue>
    </source>
</reference>
<gene>
    <name evidence="3" type="primary">ORF111562</name>
</gene>
<dbReference type="PANTHER" id="PTHR37476">
    <property type="entry name" value="COILED-COIL DOMAIN-CONTAINING PROTEIN 171"/>
    <property type="match status" value="1"/>
</dbReference>
<evidence type="ECO:0000256" key="2">
    <source>
        <dbReference type="SAM" id="MobiDB-lite"/>
    </source>
</evidence>
<dbReference type="PANTHER" id="PTHR37476:SF1">
    <property type="entry name" value="COILED-COIL DOMAIN-CONTAINING PROTEIN 171"/>
    <property type="match status" value="1"/>
</dbReference>
<feature type="coiled-coil region" evidence="1">
    <location>
        <begin position="258"/>
        <end position="313"/>
    </location>
</feature>
<protein>
    <submittedName>
        <fullName evidence="3">Uncharacterized protein</fullName>
    </submittedName>
</protein>
<feature type="region of interest" description="Disordered" evidence="2">
    <location>
        <begin position="1"/>
        <end position="40"/>
    </location>
</feature>
<feature type="compositionally biased region" description="Polar residues" evidence="2">
    <location>
        <begin position="28"/>
        <end position="40"/>
    </location>
</feature>
<proteinExistence type="predicted"/>
<dbReference type="EMBL" id="HACG01031852">
    <property type="protein sequence ID" value="CEK78717.1"/>
    <property type="molecule type" value="Transcribed_RNA"/>
</dbReference>
<keyword evidence="1" id="KW-0175">Coiled coil</keyword>
<feature type="region of interest" description="Disordered" evidence="2">
    <location>
        <begin position="181"/>
        <end position="201"/>
    </location>
</feature>
<evidence type="ECO:0000256" key="1">
    <source>
        <dbReference type="SAM" id="Coils"/>
    </source>
</evidence>
<name>A0A0B7ADI7_9EUPU</name>
<feature type="non-terminal residue" evidence="3">
    <location>
        <position position="444"/>
    </location>
</feature>
<dbReference type="AlphaFoldDB" id="A0A0B7ADI7"/>
<accession>A0A0B7ADI7</accession>
<evidence type="ECO:0000313" key="3">
    <source>
        <dbReference type="EMBL" id="CEK78717.1"/>
    </source>
</evidence>
<organism evidence="3">
    <name type="scientific">Arion vulgaris</name>
    <dbReference type="NCBI Taxonomy" id="1028688"/>
    <lineage>
        <taxon>Eukaryota</taxon>
        <taxon>Metazoa</taxon>
        <taxon>Spiralia</taxon>
        <taxon>Lophotrochozoa</taxon>
        <taxon>Mollusca</taxon>
        <taxon>Gastropoda</taxon>
        <taxon>Heterobranchia</taxon>
        <taxon>Euthyneura</taxon>
        <taxon>Panpulmonata</taxon>
        <taxon>Eupulmonata</taxon>
        <taxon>Stylommatophora</taxon>
        <taxon>Helicina</taxon>
        <taxon>Arionoidea</taxon>
        <taxon>Arionidae</taxon>
        <taxon>Arion</taxon>
    </lineage>
</organism>
<sequence>LSVSVGGLSSRPNRFSGAGSKKKEDGSVATNSSSEPQTGLKSWLNSPALLEAVVTSMIELQEFLHQKKEPFSPGEAQAVVSAARSSFSRFMDRLSQFFPSSAHSAHTSSRDRSSLLHKLEKQLCQVLSYTPVQLKGNLISSQDLMCGLQNHILDLTQRLHTAEKERRHILTELNELKLQIGDENNSAEGNTDKHSEKGKKSKYVPMSKFEQVCVELSNALRREQRAQELLQEQSSHLIELTTRLDQCASDGMQKQNSMIQLQEDLTEVQNELRHKEQAMMQVSKQIGQFKYEQDSLQSNLNDAEKALRTAARDKEALVQYIKNVESALDVAKRQFTILRESWVVSGDVSLSRLLLNTDLIPQEIGNTGPELIAIQKLIGNFVDIQQQAVNKVRSLQEEIVSHRDHIDTLKKELNNAVHREFIEQIEDGAVTFLDLGSTEMFVPL</sequence>
<feature type="non-terminal residue" evidence="3">
    <location>
        <position position="1"/>
    </location>
</feature>